<dbReference type="EMBL" id="JAANIU010006482">
    <property type="protein sequence ID" value="KAG1541714.1"/>
    <property type="molecule type" value="Genomic_DNA"/>
</dbReference>
<feature type="region of interest" description="Disordered" evidence="13">
    <location>
        <begin position="194"/>
        <end position="268"/>
    </location>
</feature>
<evidence type="ECO:0000256" key="7">
    <source>
        <dbReference type="ARBA" id="ARBA00022827"/>
    </source>
</evidence>
<comment type="cofactor">
    <cofactor evidence="2">
        <name>FAD</name>
        <dbReference type="ChEBI" id="CHEBI:57692"/>
    </cofactor>
</comment>
<dbReference type="GO" id="GO:0042128">
    <property type="term" value="P:nitrate assimilation"/>
    <property type="evidence" value="ECO:0007669"/>
    <property type="project" value="UniProtKB-KW"/>
</dbReference>
<evidence type="ECO:0000256" key="6">
    <source>
        <dbReference type="ARBA" id="ARBA00022723"/>
    </source>
</evidence>
<dbReference type="GO" id="GO:0046872">
    <property type="term" value="F:metal ion binding"/>
    <property type="evidence" value="ECO:0007669"/>
    <property type="project" value="UniProtKB-KW"/>
</dbReference>
<keyword evidence="5" id="KW-0001">2Fe-2S</keyword>
<dbReference type="Gene3D" id="1.10.10.1100">
    <property type="entry name" value="BFD-like [2Fe-2S]-binding domain"/>
    <property type="match status" value="1"/>
</dbReference>
<evidence type="ECO:0000313" key="17">
    <source>
        <dbReference type="Proteomes" id="UP000740926"/>
    </source>
</evidence>
<comment type="caution">
    <text evidence="16">The sequence shown here is derived from an EMBL/GenBank/DDBJ whole genome shotgun (WGS) entry which is preliminary data.</text>
</comment>
<dbReference type="PANTHER" id="PTHR43809">
    <property type="entry name" value="NITRITE REDUCTASE (NADH) LARGE SUBUNIT"/>
    <property type="match status" value="1"/>
</dbReference>
<keyword evidence="6" id="KW-0479">Metal-binding</keyword>
<keyword evidence="11" id="KW-0534">Nitrate assimilation</keyword>
<feature type="domain" description="BFD-like [2Fe-2S]-binding" evidence="14">
    <location>
        <begin position="104"/>
        <end position="151"/>
    </location>
</feature>
<evidence type="ECO:0000256" key="8">
    <source>
        <dbReference type="ARBA" id="ARBA00023002"/>
    </source>
</evidence>
<keyword evidence="8" id="KW-0560">Oxidoreductase</keyword>
<feature type="compositionally biased region" description="Basic residues" evidence="13">
    <location>
        <begin position="254"/>
        <end position="268"/>
    </location>
</feature>
<protein>
    <recommendedName>
        <fullName evidence="18">BFD-like [2Fe-2S]-binding domain-containing protein</fullName>
    </recommendedName>
</protein>
<evidence type="ECO:0000259" key="14">
    <source>
        <dbReference type="Pfam" id="PF04324"/>
    </source>
</evidence>
<dbReference type="InterPro" id="IPR041575">
    <property type="entry name" value="Rubredoxin_C"/>
</dbReference>
<evidence type="ECO:0000256" key="1">
    <source>
        <dbReference type="ARBA" id="ARBA00001966"/>
    </source>
</evidence>
<evidence type="ECO:0000256" key="4">
    <source>
        <dbReference type="ARBA" id="ARBA00022630"/>
    </source>
</evidence>
<evidence type="ECO:0000256" key="10">
    <source>
        <dbReference type="ARBA" id="ARBA00023014"/>
    </source>
</evidence>
<comment type="cofactor">
    <cofactor evidence="1">
        <name>[4Fe-4S] cluster</name>
        <dbReference type="ChEBI" id="CHEBI:49883"/>
    </cofactor>
</comment>
<dbReference type="InterPro" id="IPR041854">
    <property type="entry name" value="BFD-like_2Fe2S-bd_dom_sf"/>
</dbReference>
<evidence type="ECO:0000313" key="16">
    <source>
        <dbReference type="EMBL" id="KAG1541714.1"/>
    </source>
</evidence>
<keyword evidence="10" id="KW-0411">Iron-sulfur</keyword>
<keyword evidence="17" id="KW-1185">Reference proteome</keyword>
<evidence type="ECO:0000256" key="13">
    <source>
        <dbReference type="SAM" id="MobiDB-lite"/>
    </source>
</evidence>
<evidence type="ECO:0000256" key="3">
    <source>
        <dbReference type="ARBA" id="ARBA00022617"/>
    </source>
</evidence>
<comment type="cofactor">
    <cofactor evidence="12">
        <name>[2Fe-2S] cluster</name>
        <dbReference type="ChEBI" id="CHEBI:190135"/>
    </cofactor>
</comment>
<proteinExistence type="predicted"/>
<keyword evidence="4" id="KW-0285">Flavoprotein</keyword>
<dbReference type="FunFam" id="1.10.10.1100:FF:000002">
    <property type="entry name" value="Nitrite reductase large subunit"/>
    <property type="match status" value="1"/>
</dbReference>
<dbReference type="Gene3D" id="3.30.390.30">
    <property type="match status" value="1"/>
</dbReference>
<reference evidence="16 17" key="1">
    <citation type="journal article" date="2020" name="Microb. Genom.">
        <title>Genetic diversity of clinical and environmental Mucorales isolates obtained from an investigation of mucormycosis cases among solid organ transplant recipients.</title>
        <authorList>
            <person name="Nguyen M.H."/>
            <person name="Kaul D."/>
            <person name="Muto C."/>
            <person name="Cheng S.J."/>
            <person name="Richter R.A."/>
            <person name="Bruno V.M."/>
            <person name="Liu G."/>
            <person name="Beyhan S."/>
            <person name="Sundermann A.J."/>
            <person name="Mounaud S."/>
            <person name="Pasculle A.W."/>
            <person name="Nierman W.C."/>
            <person name="Driscoll E."/>
            <person name="Cumbie R."/>
            <person name="Clancy C.J."/>
            <person name="Dupont C.L."/>
        </authorList>
    </citation>
    <scope>NUCLEOTIDE SEQUENCE [LARGE SCALE GENOMIC DNA]</scope>
    <source>
        <strain evidence="16 17">GL24</strain>
    </source>
</reference>
<keyword evidence="3" id="KW-0349">Heme</keyword>
<dbReference type="Proteomes" id="UP000740926">
    <property type="component" value="Unassembled WGS sequence"/>
</dbReference>
<organism evidence="16 17">
    <name type="scientific">Rhizopus delemar</name>
    <dbReference type="NCBI Taxonomy" id="936053"/>
    <lineage>
        <taxon>Eukaryota</taxon>
        <taxon>Fungi</taxon>
        <taxon>Fungi incertae sedis</taxon>
        <taxon>Mucoromycota</taxon>
        <taxon>Mucoromycotina</taxon>
        <taxon>Mucoromycetes</taxon>
        <taxon>Mucorales</taxon>
        <taxon>Mucorineae</taxon>
        <taxon>Rhizopodaceae</taxon>
        <taxon>Rhizopus</taxon>
    </lineage>
</organism>
<evidence type="ECO:0000256" key="5">
    <source>
        <dbReference type="ARBA" id="ARBA00022714"/>
    </source>
</evidence>
<evidence type="ECO:0000256" key="9">
    <source>
        <dbReference type="ARBA" id="ARBA00023004"/>
    </source>
</evidence>
<feature type="domain" description="NADH-rubredoxin oxidoreductase C-terminal" evidence="15">
    <location>
        <begin position="2"/>
        <end position="72"/>
    </location>
</feature>
<name>A0A9P6Y8N1_9FUNG</name>
<dbReference type="GO" id="GO:0051537">
    <property type="term" value="F:2 iron, 2 sulfur cluster binding"/>
    <property type="evidence" value="ECO:0007669"/>
    <property type="project" value="UniProtKB-KW"/>
</dbReference>
<keyword evidence="9" id="KW-0408">Iron</keyword>
<sequence>MSTKLILLGVDVGPIGDAHGTTPGARSYRYIDEAGSSYRRLVVSAAGKRVLGAVLVGDNRYYDTLLQYVQNGIAPPADPAGLILPLGQAAPALGVDALPATATLCSCHNVSKGAVSAAIDGGCTDLASVKRCTKAASGCGGCASLLKQVVEHELASRGVAVDKSLCPAGQPWQGARRLRHLQACGRLHPGIVLEPPHPGPAPGAAARHQRHLHGKHAEERHVFGGAAHSRRRDHARRPDRHRRGGQEVQALHQDHRRPAHRPLRRATA</sequence>
<dbReference type="PANTHER" id="PTHR43809:SF1">
    <property type="entry name" value="NITRITE REDUCTASE (NADH) LARGE SUBUNIT"/>
    <property type="match status" value="1"/>
</dbReference>
<evidence type="ECO:0000256" key="11">
    <source>
        <dbReference type="ARBA" id="ARBA00023063"/>
    </source>
</evidence>
<dbReference type="GO" id="GO:0016491">
    <property type="term" value="F:oxidoreductase activity"/>
    <property type="evidence" value="ECO:0007669"/>
    <property type="project" value="UniProtKB-KW"/>
</dbReference>
<dbReference type="Pfam" id="PF18267">
    <property type="entry name" value="Rubredoxin_C"/>
    <property type="match status" value="1"/>
</dbReference>
<evidence type="ECO:0000256" key="12">
    <source>
        <dbReference type="ARBA" id="ARBA00034078"/>
    </source>
</evidence>
<accession>A0A9P6Y8N1</accession>
<dbReference type="InterPro" id="IPR016156">
    <property type="entry name" value="FAD/NAD-linked_Rdtase_dimer_sf"/>
</dbReference>
<feature type="compositionally biased region" description="Basic residues" evidence="13">
    <location>
        <begin position="228"/>
        <end position="243"/>
    </location>
</feature>
<evidence type="ECO:0008006" key="18">
    <source>
        <dbReference type="Google" id="ProtNLM"/>
    </source>
</evidence>
<dbReference type="InterPro" id="IPR007419">
    <property type="entry name" value="BFD-like_2Fe2S-bd_dom"/>
</dbReference>
<evidence type="ECO:0000256" key="2">
    <source>
        <dbReference type="ARBA" id="ARBA00001974"/>
    </source>
</evidence>
<gene>
    <name evidence="16" type="ORF">G6F50_014198</name>
</gene>
<dbReference type="InterPro" id="IPR052034">
    <property type="entry name" value="NasD-like"/>
</dbReference>
<dbReference type="Pfam" id="PF04324">
    <property type="entry name" value="Fer2_BFD"/>
    <property type="match status" value="1"/>
</dbReference>
<evidence type="ECO:0000259" key="15">
    <source>
        <dbReference type="Pfam" id="PF18267"/>
    </source>
</evidence>
<keyword evidence="7" id="KW-0274">FAD</keyword>
<dbReference type="AlphaFoldDB" id="A0A9P6Y8N1"/>